<organism evidence="3">
    <name type="scientific">Melampsora larici-populina (strain 98AG31 / pathotype 3-4-7)</name>
    <name type="common">Poplar leaf rust fungus</name>
    <dbReference type="NCBI Taxonomy" id="747676"/>
    <lineage>
        <taxon>Eukaryota</taxon>
        <taxon>Fungi</taxon>
        <taxon>Dikarya</taxon>
        <taxon>Basidiomycota</taxon>
        <taxon>Pucciniomycotina</taxon>
        <taxon>Pucciniomycetes</taxon>
        <taxon>Pucciniales</taxon>
        <taxon>Melampsoraceae</taxon>
        <taxon>Melampsora</taxon>
    </lineage>
</organism>
<reference evidence="3" key="1">
    <citation type="journal article" date="2011" name="Proc. Natl. Acad. Sci. U.S.A.">
        <title>Obligate biotrophy features unraveled by the genomic analysis of rust fungi.</title>
        <authorList>
            <person name="Duplessis S."/>
            <person name="Cuomo C.A."/>
            <person name="Lin Y.-C."/>
            <person name="Aerts A."/>
            <person name="Tisserant E."/>
            <person name="Veneault-Fourrey C."/>
            <person name="Joly D.L."/>
            <person name="Hacquard S."/>
            <person name="Amselem J."/>
            <person name="Cantarel B.L."/>
            <person name="Chiu R."/>
            <person name="Coutinho P.M."/>
            <person name="Feau N."/>
            <person name="Field M."/>
            <person name="Frey P."/>
            <person name="Gelhaye E."/>
            <person name="Goldberg J."/>
            <person name="Grabherr M.G."/>
            <person name="Kodira C.D."/>
            <person name="Kohler A."/>
            <person name="Kuees U."/>
            <person name="Lindquist E.A."/>
            <person name="Lucas S.M."/>
            <person name="Mago R."/>
            <person name="Mauceli E."/>
            <person name="Morin E."/>
            <person name="Murat C."/>
            <person name="Pangilinan J.L."/>
            <person name="Park R."/>
            <person name="Pearson M."/>
            <person name="Quesneville H."/>
            <person name="Rouhier N."/>
            <person name="Sakthikumar S."/>
            <person name="Salamov A.A."/>
            <person name="Schmutz J."/>
            <person name="Selles B."/>
            <person name="Shapiro H."/>
            <person name="Tanguay P."/>
            <person name="Tuskan G.A."/>
            <person name="Henrissat B."/>
            <person name="Van de Peer Y."/>
            <person name="Rouze P."/>
            <person name="Ellis J.G."/>
            <person name="Dodds P.N."/>
            <person name="Schein J.E."/>
            <person name="Zhong S."/>
            <person name="Hamelin R.C."/>
            <person name="Grigoriev I.V."/>
            <person name="Szabo L.J."/>
            <person name="Martin F."/>
        </authorList>
    </citation>
    <scope>NUCLEOTIDE SEQUENCE [LARGE SCALE GENOMIC DNA]</scope>
    <source>
        <strain evidence="3">98AG31 / pathotype 3-4-7</strain>
    </source>
</reference>
<dbReference type="HOGENOM" id="CLU_501590_0_0_1"/>
<feature type="region of interest" description="Disordered" evidence="1">
    <location>
        <begin position="271"/>
        <end position="310"/>
    </location>
</feature>
<feature type="region of interest" description="Disordered" evidence="1">
    <location>
        <begin position="348"/>
        <end position="372"/>
    </location>
</feature>
<gene>
    <name evidence="2" type="ORF">MELLADRAFT_69797</name>
</gene>
<dbReference type="OrthoDB" id="10535729at2759"/>
<proteinExistence type="predicted"/>
<dbReference type="InParanoid" id="F4SC75"/>
<protein>
    <submittedName>
        <fullName evidence="2">Uncharacterized protein</fullName>
    </submittedName>
</protein>
<dbReference type="Proteomes" id="UP000001072">
    <property type="component" value="Unassembled WGS sequence"/>
</dbReference>
<dbReference type="KEGG" id="mlr:MELLADRAFT_69797"/>
<dbReference type="EMBL" id="GL883201">
    <property type="protein sequence ID" value="EGF97760.1"/>
    <property type="molecule type" value="Genomic_DNA"/>
</dbReference>
<feature type="compositionally biased region" description="Low complexity" evidence="1">
    <location>
        <begin position="360"/>
        <end position="372"/>
    </location>
</feature>
<keyword evidence="3" id="KW-1185">Reference proteome</keyword>
<evidence type="ECO:0000313" key="3">
    <source>
        <dbReference type="Proteomes" id="UP000001072"/>
    </source>
</evidence>
<dbReference type="RefSeq" id="XP_007418978.1">
    <property type="nucleotide sequence ID" value="XM_007418916.1"/>
</dbReference>
<feature type="region of interest" description="Disordered" evidence="1">
    <location>
        <begin position="193"/>
        <end position="251"/>
    </location>
</feature>
<dbReference type="VEuPathDB" id="FungiDB:MELLADRAFT_69797"/>
<sequence>MSKPNWSPIAGLNLSKSLRSQVRDFLVVAWCILLVGSKSHILQASDSKTGSNQTSPPTNASAEGCVTYSHNLSHPPWKSKDDYNSMVDWRVPRVISDDRITVAFNGACNEARSLNNLNHQTNPLPWCRNGVNPHHEAYASAKYNVHVLQEAKDATSSGKDEGLCHLLADSNEDPVDPGISVACILVARRETQFPTSSSPSTSQLIPTHPTPTESEAHVNPLIRKTSPVKHNSDSVVKPPTRPRFHPIHDGGFPELEQLEYFDDGEEILIRPDRIPSSSVKVPSSGHKAKDETSQSPRARKSGGKRSVGAAAPTTSIGALVGASPNAPTTSTAVIVYPAPFRHPFSRLTSPSSPGSWLAKVTQPSQSPPLVSVQPKADSIHVHKHFLTAPGQQSPVNPNDGELRPSPQTVEAGPISIAKPRKKDNSPETASGRFHWGEPGRLDVLWLLILASFEPFAVAKEMVERFRQCTILLTYRYESLKTWLRKVEAKSLVASGTQEVDGELQKWIKRLEVKEESYEWSIRVCFLKGTAKTGAIRAIS</sequence>
<evidence type="ECO:0000256" key="1">
    <source>
        <dbReference type="SAM" id="MobiDB-lite"/>
    </source>
</evidence>
<dbReference type="GeneID" id="18931325"/>
<feature type="region of interest" description="Disordered" evidence="1">
    <location>
        <begin position="388"/>
        <end position="433"/>
    </location>
</feature>
<accession>F4SC75</accession>
<dbReference type="AlphaFoldDB" id="F4SC75"/>
<name>F4SC75_MELLP</name>
<evidence type="ECO:0000313" key="2">
    <source>
        <dbReference type="EMBL" id="EGF97760.1"/>
    </source>
</evidence>